<gene>
    <name evidence="2" type="ORF">LL253_19045</name>
</gene>
<name>A0ABS8H9P6_9SPHN</name>
<accession>A0ABS8H9P6</accession>
<evidence type="ECO:0000313" key="2">
    <source>
        <dbReference type="EMBL" id="MCC4234773.1"/>
    </source>
</evidence>
<dbReference type="Proteomes" id="UP001198830">
    <property type="component" value="Unassembled WGS sequence"/>
</dbReference>
<dbReference type="Pfam" id="PF21834">
    <property type="entry name" value="DUF6894"/>
    <property type="match status" value="1"/>
</dbReference>
<evidence type="ECO:0000313" key="3">
    <source>
        <dbReference type="Proteomes" id="UP001198830"/>
    </source>
</evidence>
<evidence type="ECO:0000259" key="1">
    <source>
        <dbReference type="Pfam" id="PF21834"/>
    </source>
</evidence>
<keyword evidence="3" id="KW-1185">Reference proteome</keyword>
<proteinExistence type="predicted"/>
<dbReference type="InterPro" id="IPR054189">
    <property type="entry name" value="DUF6894"/>
</dbReference>
<reference evidence="2 3" key="1">
    <citation type="submission" date="2021-10" db="EMBL/GenBank/DDBJ databases">
        <title>The diversity and Nitrogen Metabolism of Culturable Nitrate-Utilizing Bacteria Within the Oxygen Minimum Zone of the Changjiang (Yangtze River)Estuary.</title>
        <authorList>
            <person name="Zhang D."/>
            <person name="Zheng J."/>
            <person name="Liu S."/>
            <person name="He W."/>
        </authorList>
    </citation>
    <scope>NUCLEOTIDE SEQUENCE [LARGE SCALE GENOMIC DNA]</scope>
    <source>
        <strain evidence="2 3">FXH275-2</strain>
    </source>
</reference>
<feature type="domain" description="DUF6894" evidence="1">
    <location>
        <begin position="4"/>
        <end position="71"/>
    </location>
</feature>
<protein>
    <recommendedName>
        <fullName evidence="1">DUF6894 domain-containing protein</fullName>
    </recommendedName>
</protein>
<dbReference type="EMBL" id="JAJGNP010000027">
    <property type="protein sequence ID" value="MCC4234773.1"/>
    <property type="molecule type" value="Genomic_DNA"/>
</dbReference>
<organism evidence="2 3">
    <name type="scientific">Sphingobium soli</name>
    <dbReference type="NCBI Taxonomy" id="1591116"/>
    <lineage>
        <taxon>Bacteria</taxon>
        <taxon>Pseudomonadati</taxon>
        <taxon>Pseudomonadota</taxon>
        <taxon>Alphaproteobacteria</taxon>
        <taxon>Sphingomonadales</taxon>
        <taxon>Sphingomonadaceae</taxon>
        <taxon>Sphingobium</taxon>
    </lineage>
</organism>
<comment type="caution">
    <text evidence="2">The sequence shown here is derived from an EMBL/GenBank/DDBJ whole genome shotgun (WGS) entry which is preliminary data.</text>
</comment>
<sequence length="79" mass="9013">MTVYHLHLFNDDDVLDEEGQDFADLDMAEREAIRNARDVIAEHVRHGHPINLNHRVEIADANGTILKVVQFGDCVCFAR</sequence>
<dbReference type="RefSeq" id="WP_083784924.1">
    <property type="nucleotide sequence ID" value="NZ_JAJGNP010000027.1"/>
</dbReference>